<feature type="transmembrane region" description="Helical" evidence="1">
    <location>
        <begin position="39"/>
        <end position="65"/>
    </location>
</feature>
<keyword evidence="1" id="KW-0472">Membrane</keyword>
<name>A0A8X8WM49_SALSN</name>
<keyword evidence="3" id="KW-1185">Reference proteome</keyword>
<keyword evidence="1" id="KW-1133">Transmembrane helix</keyword>
<keyword evidence="1" id="KW-0812">Transmembrane</keyword>
<organism evidence="2">
    <name type="scientific">Salvia splendens</name>
    <name type="common">Scarlet sage</name>
    <dbReference type="NCBI Taxonomy" id="180675"/>
    <lineage>
        <taxon>Eukaryota</taxon>
        <taxon>Viridiplantae</taxon>
        <taxon>Streptophyta</taxon>
        <taxon>Embryophyta</taxon>
        <taxon>Tracheophyta</taxon>
        <taxon>Spermatophyta</taxon>
        <taxon>Magnoliopsida</taxon>
        <taxon>eudicotyledons</taxon>
        <taxon>Gunneridae</taxon>
        <taxon>Pentapetalae</taxon>
        <taxon>asterids</taxon>
        <taxon>lamiids</taxon>
        <taxon>Lamiales</taxon>
        <taxon>Lamiaceae</taxon>
        <taxon>Nepetoideae</taxon>
        <taxon>Mentheae</taxon>
        <taxon>Salviinae</taxon>
        <taxon>Salvia</taxon>
        <taxon>Salvia subgen. Calosphace</taxon>
        <taxon>core Calosphace</taxon>
    </lineage>
</organism>
<proteinExistence type="predicted"/>
<protein>
    <submittedName>
        <fullName evidence="2">Uncharacterized protein</fullName>
    </submittedName>
</protein>
<dbReference type="AlphaFoldDB" id="A0A8X8WM49"/>
<reference evidence="2" key="1">
    <citation type="submission" date="2018-01" db="EMBL/GenBank/DDBJ databases">
        <authorList>
            <person name="Mao J.F."/>
        </authorList>
    </citation>
    <scope>NUCLEOTIDE SEQUENCE</scope>
    <source>
        <strain evidence="2">Huo1</strain>
        <tissue evidence="2">Leaf</tissue>
    </source>
</reference>
<sequence>MKPQNKSPKKNGIDWKRDGGSGANHLTVGGRDLQVIGGLWLVFPLHFICDVANVYYLFVLIIVSISVNADLPENREDINLVMISLFHARCSTLLSRAGNLVSHSHSCRYLNPSGIATFHFSGVRTVNLVYLATRSRVQCYSSKKSGGASSRRKSNPKPVMDKDEFFVVRKGDLVGVYRSLSDCQAQVGTSVIRDPPVSVYKGCSMPKDTENYLLAHGLKNALYTIRASDLTDDLFGTLVAWPFQVICRFYT</sequence>
<comment type="caution">
    <text evidence="2">The sequence shown here is derived from an EMBL/GenBank/DDBJ whole genome shotgun (WGS) entry which is preliminary data.</text>
</comment>
<reference evidence="2" key="2">
    <citation type="submission" date="2020-08" db="EMBL/GenBank/DDBJ databases">
        <title>Plant Genome Project.</title>
        <authorList>
            <person name="Zhang R.-G."/>
        </authorList>
    </citation>
    <scope>NUCLEOTIDE SEQUENCE</scope>
    <source>
        <strain evidence="2">Huo1</strain>
        <tissue evidence="2">Leaf</tissue>
    </source>
</reference>
<dbReference type="EMBL" id="PNBA02000016">
    <property type="protein sequence ID" value="KAG6396519.1"/>
    <property type="molecule type" value="Genomic_DNA"/>
</dbReference>
<evidence type="ECO:0000313" key="2">
    <source>
        <dbReference type="EMBL" id="KAG6396519.1"/>
    </source>
</evidence>
<evidence type="ECO:0000313" key="3">
    <source>
        <dbReference type="Proteomes" id="UP000298416"/>
    </source>
</evidence>
<gene>
    <name evidence="2" type="ORF">SASPL_142670</name>
</gene>
<dbReference type="Proteomes" id="UP000298416">
    <property type="component" value="Unassembled WGS sequence"/>
</dbReference>
<accession>A0A8X8WM49</accession>
<evidence type="ECO:0000256" key="1">
    <source>
        <dbReference type="SAM" id="Phobius"/>
    </source>
</evidence>
<dbReference type="PANTHER" id="PTHR33639">
    <property type="entry name" value="THIOL-DISULFIDE OXIDOREDUCTASE DCC"/>
    <property type="match status" value="1"/>
</dbReference>
<dbReference type="PANTHER" id="PTHR33639:SF3">
    <property type="entry name" value="RIBONUCLEASE H1 N-TERMINAL DOMAIN-CONTAINING PROTEIN"/>
    <property type="match status" value="1"/>
</dbReference>
<dbReference type="InterPro" id="IPR052927">
    <property type="entry name" value="DCC_oxidoreductase"/>
</dbReference>